<evidence type="ECO:0000313" key="2">
    <source>
        <dbReference type="Proteomes" id="UP000001025"/>
    </source>
</evidence>
<protein>
    <submittedName>
        <fullName evidence="1">Uncharacterized protein</fullName>
    </submittedName>
</protein>
<sequence length="51" mass="5639">MGTVALDSRLRDTQPTDDSFVQQEQLGPVPCAVACRRYLKNFKNPSASTLL</sequence>
<dbReference type="HOGENOM" id="CLU_3103150_0_0_0"/>
<dbReference type="AlphaFoldDB" id="Q7UPT3"/>
<dbReference type="EnsemblBacteria" id="CAD74976">
    <property type="protein sequence ID" value="CAD74976"/>
    <property type="gene ID" value="RB6734"/>
</dbReference>
<dbReference type="KEGG" id="rba:RB6734"/>
<gene>
    <name evidence="1" type="ordered locus">RB6734</name>
</gene>
<dbReference type="STRING" id="243090.RB6734"/>
<accession>Q7UPT3</accession>
<proteinExistence type="predicted"/>
<dbReference type="InParanoid" id="Q7UPT3"/>
<organism evidence="1 2">
    <name type="scientific">Rhodopirellula baltica (strain DSM 10527 / NCIMB 13988 / SH1)</name>
    <dbReference type="NCBI Taxonomy" id="243090"/>
    <lineage>
        <taxon>Bacteria</taxon>
        <taxon>Pseudomonadati</taxon>
        <taxon>Planctomycetota</taxon>
        <taxon>Planctomycetia</taxon>
        <taxon>Pirellulales</taxon>
        <taxon>Pirellulaceae</taxon>
        <taxon>Rhodopirellula</taxon>
    </lineage>
</organism>
<evidence type="ECO:0000313" key="1">
    <source>
        <dbReference type="EMBL" id="CAD74976.1"/>
    </source>
</evidence>
<reference evidence="1 2" key="1">
    <citation type="journal article" date="2003" name="Proc. Natl. Acad. Sci. U.S.A.">
        <title>Complete genome sequence of the marine planctomycete Pirellula sp. strain 1.</title>
        <authorList>
            <person name="Gloeckner F.O."/>
            <person name="Kube M."/>
            <person name="Bauer M."/>
            <person name="Teeling H."/>
            <person name="Lombardot T."/>
            <person name="Ludwig W."/>
            <person name="Gade D."/>
            <person name="Beck A."/>
            <person name="Borzym K."/>
            <person name="Heitmann K."/>
            <person name="Rabus R."/>
            <person name="Schlesner H."/>
            <person name="Amann R."/>
            <person name="Reinhardt R."/>
        </authorList>
    </citation>
    <scope>NUCLEOTIDE SEQUENCE [LARGE SCALE GENOMIC DNA]</scope>
    <source>
        <strain evidence="2">DSM 10527 / NCIMB 13988 / SH1</strain>
    </source>
</reference>
<dbReference type="EMBL" id="BX294144">
    <property type="protein sequence ID" value="CAD74976.1"/>
    <property type="molecule type" value="Genomic_DNA"/>
</dbReference>
<keyword evidence="2" id="KW-1185">Reference proteome</keyword>
<name>Q7UPT3_RHOBA</name>
<dbReference type="Proteomes" id="UP000001025">
    <property type="component" value="Chromosome"/>
</dbReference>